<evidence type="ECO:0000313" key="11">
    <source>
        <dbReference type="EMBL" id="RIX59607.1"/>
    </source>
</evidence>
<dbReference type="AlphaFoldDB" id="A0A3A1VGB8"/>
<dbReference type="PROSITE" id="PS01124">
    <property type="entry name" value="HTH_ARAC_FAMILY_2"/>
    <property type="match status" value="1"/>
</dbReference>
<name>A0A3A1VGB8_9BACL</name>
<dbReference type="InterPro" id="IPR018062">
    <property type="entry name" value="HTH_AraC-typ_CS"/>
</dbReference>
<evidence type="ECO:0000256" key="3">
    <source>
        <dbReference type="ARBA" id="ARBA00022553"/>
    </source>
</evidence>
<evidence type="ECO:0000313" key="12">
    <source>
        <dbReference type="Proteomes" id="UP000266482"/>
    </source>
</evidence>
<evidence type="ECO:0000256" key="1">
    <source>
        <dbReference type="ARBA" id="ARBA00004496"/>
    </source>
</evidence>
<keyword evidence="4" id="KW-0902">Two-component regulatory system</keyword>
<dbReference type="GO" id="GO:0043565">
    <property type="term" value="F:sequence-specific DNA binding"/>
    <property type="evidence" value="ECO:0007669"/>
    <property type="project" value="InterPro"/>
</dbReference>
<dbReference type="EMBL" id="QXQA01000002">
    <property type="protein sequence ID" value="RIX59607.1"/>
    <property type="molecule type" value="Genomic_DNA"/>
</dbReference>
<evidence type="ECO:0000259" key="10">
    <source>
        <dbReference type="PROSITE" id="PS50110"/>
    </source>
</evidence>
<dbReference type="SMART" id="SM00448">
    <property type="entry name" value="REC"/>
    <property type="match status" value="1"/>
</dbReference>
<dbReference type="OrthoDB" id="342399at2"/>
<keyword evidence="3 8" id="KW-0597">Phosphoprotein</keyword>
<proteinExistence type="predicted"/>
<evidence type="ECO:0000256" key="7">
    <source>
        <dbReference type="ARBA" id="ARBA00023163"/>
    </source>
</evidence>
<accession>A0A3A1VGB8</accession>
<evidence type="ECO:0000256" key="2">
    <source>
        <dbReference type="ARBA" id="ARBA00022490"/>
    </source>
</evidence>
<dbReference type="SMART" id="SM00342">
    <property type="entry name" value="HTH_ARAC"/>
    <property type="match status" value="1"/>
</dbReference>
<dbReference type="GO" id="GO:0003700">
    <property type="term" value="F:DNA-binding transcription factor activity"/>
    <property type="evidence" value="ECO:0007669"/>
    <property type="project" value="InterPro"/>
</dbReference>
<dbReference type="Pfam" id="PF00072">
    <property type="entry name" value="Response_reg"/>
    <property type="match status" value="1"/>
</dbReference>
<dbReference type="InterPro" id="IPR009057">
    <property type="entry name" value="Homeodomain-like_sf"/>
</dbReference>
<dbReference type="PANTHER" id="PTHR42713">
    <property type="entry name" value="HISTIDINE KINASE-RELATED"/>
    <property type="match status" value="1"/>
</dbReference>
<evidence type="ECO:0000256" key="6">
    <source>
        <dbReference type="ARBA" id="ARBA00023125"/>
    </source>
</evidence>
<gene>
    <name evidence="11" type="ORF">D3P08_05580</name>
</gene>
<dbReference type="RefSeq" id="WP_119598439.1">
    <property type="nucleotide sequence ID" value="NZ_QXQA01000002.1"/>
</dbReference>
<dbReference type="PROSITE" id="PS50110">
    <property type="entry name" value="RESPONSE_REGULATORY"/>
    <property type="match status" value="1"/>
</dbReference>
<feature type="modified residue" description="4-aspartylphosphate" evidence="8">
    <location>
        <position position="55"/>
    </location>
</feature>
<dbReference type="PROSITE" id="PS00041">
    <property type="entry name" value="HTH_ARAC_FAMILY_1"/>
    <property type="match status" value="1"/>
</dbReference>
<dbReference type="Pfam" id="PF12833">
    <property type="entry name" value="HTH_18"/>
    <property type="match status" value="1"/>
</dbReference>
<protein>
    <submittedName>
        <fullName evidence="11">DNA-binding response regulator</fullName>
    </submittedName>
</protein>
<dbReference type="Gene3D" id="3.40.50.2300">
    <property type="match status" value="1"/>
</dbReference>
<keyword evidence="5" id="KW-0805">Transcription regulation</keyword>
<comment type="caution">
    <text evidence="11">The sequence shown here is derived from an EMBL/GenBank/DDBJ whole genome shotgun (WGS) entry which is preliminary data.</text>
</comment>
<dbReference type="SUPFAM" id="SSF46689">
    <property type="entry name" value="Homeodomain-like"/>
    <property type="match status" value="2"/>
</dbReference>
<dbReference type="GO" id="GO:0005737">
    <property type="term" value="C:cytoplasm"/>
    <property type="evidence" value="ECO:0007669"/>
    <property type="project" value="UniProtKB-SubCell"/>
</dbReference>
<sequence>MYKLAIVDDEPVIRQGLKTIIDWSSFQIELCGESDNGVEGLALCRDMKPDVAIIDLKMPGMDGIELIEEARRIGLQTDFIVLSGYSEFSYAQKATEFGVRCYLVKPIEPTQLIAKLKMLRGEWEERDRRQKQLADAIPLRAERMLQRLCEEETAAEKLDESDLRLFAKRGGQPWRQYRVFLLGEEREESPLSAWREVQEAVERKLLRHGPCITGIVRPYLVIVTEEHGINELIDRLGEEEPELSRMDIVVAEGERAAELSDIHRAYRTAYQLMKDKFLHGRSGSAIVPVTDGDGAPPADVSVEHYAAEIAEYAAAGHETAIAETIGRLERDALHSGWQESRIKAALASMYVEIVGRLAAIDESVRAHALPLHRFVEELKICCTLRDACGYTERELYRLMESWGRARKHETFAQLLDYVAEHFGSGLTLESLARTFHYNSSYLGKLFKAQTGETFNAYLDGLRMKQAKRMLAQGAKVYEVAAAVGYANVDYFHAKFKRMEGESPSAFRERWRGGNRT</sequence>
<dbReference type="Proteomes" id="UP000266482">
    <property type="component" value="Unassembled WGS sequence"/>
</dbReference>
<keyword evidence="6 11" id="KW-0238">DNA-binding</keyword>
<evidence type="ECO:0000256" key="4">
    <source>
        <dbReference type="ARBA" id="ARBA00023012"/>
    </source>
</evidence>
<keyword evidence="7" id="KW-0804">Transcription</keyword>
<feature type="domain" description="Response regulatory" evidence="10">
    <location>
        <begin position="3"/>
        <end position="120"/>
    </location>
</feature>
<dbReference type="InterPro" id="IPR001789">
    <property type="entry name" value="Sig_transdc_resp-reg_receiver"/>
</dbReference>
<evidence type="ECO:0000256" key="8">
    <source>
        <dbReference type="PROSITE-ProRule" id="PRU00169"/>
    </source>
</evidence>
<dbReference type="InterPro" id="IPR051552">
    <property type="entry name" value="HptR"/>
</dbReference>
<feature type="domain" description="HTH araC/xylS-type" evidence="9">
    <location>
        <begin position="412"/>
        <end position="509"/>
    </location>
</feature>
<evidence type="ECO:0000259" key="9">
    <source>
        <dbReference type="PROSITE" id="PS01124"/>
    </source>
</evidence>
<reference evidence="11 12" key="1">
    <citation type="submission" date="2018-09" db="EMBL/GenBank/DDBJ databases">
        <title>Paenibacillus aracenensis nov. sp. isolated from a cave in southern Spain.</title>
        <authorList>
            <person name="Jurado V."/>
            <person name="Gutierrez-Patricio S."/>
            <person name="Gonzalez-Pimentel J.L."/>
            <person name="Miller A.Z."/>
            <person name="Laiz L."/>
            <person name="Saiz-Jimenez C."/>
        </authorList>
    </citation>
    <scope>NUCLEOTIDE SEQUENCE [LARGE SCALE GENOMIC DNA]</scope>
    <source>
        <strain evidence="11 12">DSM 22867</strain>
    </source>
</reference>
<dbReference type="PANTHER" id="PTHR42713:SF3">
    <property type="entry name" value="TRANSCRIPTIONAL REGULATORY PROTEIN HPTR"/>
    <property type="match status" value="1"/>
</dbReference>
<keyword evidence="2" id="KW-0963">Cytoplasm</keyword>
<dbReference type="InterPro" id="IPR018060">
    <property type="entry name" value="HTH_AraC"/>
</dbReference>
<dbReference type="CDD" id="cd17536">
    <property type="entry name" value="REC_YesN-like"/>
    <property type="match status" value="1"/>
</dbReference>
<keyword evidence="12" id="KW-1185">Reference proteome</keyword>
<dbReference type="Gene3D" id="1.10.10.60">
    <property type="entry name" value="Homeodomain-like"/>
    <property type="match status" value="2"/>
</dbReference>
<comment type="subcellular location">
    <subcellularLocation>
        <location evidence="1">Cytoplasm</location>
    </subcellularLocation>
</comment>
<evidence type="ECO:0000256" key="5">
    <source>
        <dbReference type="ARBA" id="ARBA00023015"/>
    </source>
</evidence>
<organism evidence="11 12">
    <name type="scientific">Paenibacillus nanensis</name>
    <dbReference type="NCBI Taxonomy" id="393251"/>
    <lineage>
        <taxon>Bacteria</taxon>
        <taxon>Bacillati</taxon>
        <taxon>Bacillota</taxon>
        <taxon>Bacilli</taxon>
        <taxon>Bacillales</taxon>
        <taxon>Paenibacillaceae</taxon>
        <taxon>Paenibacillus</taxon>
    </lineage>
</organism>
<dbReference type="InterPro" id="IPR011006">
    <property type="entry name" value="CheY-like_superfamily"/>
</dbReference>
<dbReference type="SUPFAM" id="SSF52172">
    <property type="entry name" value="CheY-like"/>
    <property type="match status" value="1"/>
</dbReference>
<dbReference type="GO" id="GO:0000160">
    <property type="term" value="P:phosphorelay signal transduction system"/>
    <property type="evidence" value="ECO:0007669"/>
    <property type="project" value="UniProtKB-KW"/>
</dbReference>